<dbReference type="Pfam" id="PF03544">
    <property type="entry name" value="TonB_C"/>
    <property type="match status" value="1"/>
</dbReference>
<keyword evidence="4 6" id="KW-0472">Membrane</keyword>
<feature type="transmembrane region" description="Helical" evidence="6">
    <location>
        <begin position="16"/>
        <end position="36"/>
    </location>
</feature>
<evidence type="ECO:0000256" key="5">
    <source>
        <dbReference type="SAM" id="MobiDB-lite"/>
    </source>
</evidence>
<dbReference type="PROSITE" id="PS52015">
    <property type="entry name" value="TONB_CTD"/>
    <property type="match status" value="1"/>
</dbReference>
<protein>
    <submittedName>
        <fullName evidence="8">Energy transducer TonB</fullName>
    </submittedName>
</protein>
<name>A0ABV7XDC8_9SPHN</name>
<keyword evidence="3 6" id="KW-1133">Transmembrane helix</keyword>
<feature type="domain" description="TonB C-terminal" evidence="7">
    <location>
        <begin position="121"/>
        <end position="215"/>
    </location>
</feature>
<evidence type="ECO:0000313" key="9">
    <source>
        <dbReference type="Proteomes" id="UP001595615"/>
    </source>
</evidence>
<comment type="caution">
    <text evidence="8">The sequence shown here is derived from an EMBL/GenBank/DDBJ whole genome shotgun (WGS) entry which is preliminary data.</text>
</comment>
<feature type="region of interest" description="Disordered" evidence="5">
    <location>
        <begin position="191"/>
        <end position="215"/>
    </location>
</feature>
<dbReference type="EMBL" id="JBHRXV010000011">
    <property type="protein sequence ID" value="MFC3713450.1"/>
    <property type="molecule type" value="Genomic_DNA"/>
</dbReference>
<proteinExistence type="predicted"/>
<keyword evidence="2 6" id="KW-0812">Transmembrane</keyword>
<dbReference type="Gene3D" id="3.30.1150.10">
    <property type="match status" value="1"/>
</dbReference>
<evidence type="ECO:0000313" key="8">
    <source>
        <dbReference type="EMBL" id="MFC3713450.1"/>
    </source>
</evidence>
<organism evidence="8 9">
    <name type="scientific">Sphingoaurantiacus capsulatus</name>
    <dbReference type="NCBI Taxonomy" id="1771310"/>
    <lineage>
        <taxon>Bacteria</taxon>
        <taxon>Pseudomonadati</taxon>
        <taxon>Pseudomonadota</taxon>
        <taxon>Alphaproteobacteria</taxon>
        <taxon>Sphingomonadales</taxon>
        <taxon>Sphingosinicellaceae</taxon>
        <taxon>Sphingoaurantiacus</taxon>
    </lineage>
</organism>
<keyword evidence="9" id="KW-1185">Reference proteome</keyword>
<dbReference type="NCBIfam" id="TIGR01352">
    <property type="entry name" value="tonB_Cterm"/>
    <property type="match status" value="1"/>
</dbReference>
<evidence type="ECO:0000259" key="7">
    <source>
        <dbReference type="PROSITE" id="PS52015"/>
    </source>
</evidence>
<sequence length="215" mass="23357">MAFADEKMSGARMTSLGVVVILHVFLGYALISGLALKAVKVVTGPLETFEVEEPKIEEEPPPPPPEMEEIPPYVPPPEVVVETVAPPPPPITIQTTVPTPDPPRVIVAPPPPAPPARPDTTAQPIGNRSKISQDDYPDASIRAEEAGVAQVAYDVSVDGRASNCRITKSSGFPRLDTRTCELIERRFRFRPATSNGTPVPEAGKRQTVRWQLEER</sequence>
<evidence type="ECO:0000256" key="1">
    <source>
        <dbReference type="ARBA" id="ARBA00004167"/>
    </source>
</evidence>
<dbReference type="RefSeq" id="WP_380861954.1">
    <property type="nucleotide sequence ID" value="NZ_JBHRXV010000011.1"/>
</dbReference>
<reference evidence="9" key="1">
    <citation type="journal article" date="2019" name="Int. J. Syst. Evol. Microbiol.">
        <title>The Global Catalogue of Microorganisms (GCM) 10K type strain sequencing project: providing services to taxonomists for standard genome sequencing and annotation.</title>
        <authorList>
            <consortium name="The Broad Institute Genomics Platform"/>
            <consortium name="The Broad Institute Genome Sequencing Center for Infectious Disease"/>
            <person name="Wu L."/>
            <person name="Ma J."/>
        </authorList>
    </citation>
    <scope>NUCLEOTIDE SEQUENCE [LARGE SCALE GENOMIC DNA]</scope>
    <source>
        <strain evidence="9">KCTC 42644</strain>
    </source>
</reference>
<accession>A0ABV7XDC8</accession>
<feature type="region of interest" description="Disordered" evidence="5">
    <location>
        <begin position="110"/>
        <end position="136"/>
    </location>
</feature>
<evidence type="ECO:0000256" key="2">
    <source>
        <dbReference type="ARBA" id="ARBA00022692"/>
    </source>
</evidence>
<comment type="subcellular location">
    <subcellularLocation>
        <location evidence="1">Membrane</location>
        <topology evidence="1">Single-pass membrane protein</topology>
    </subcellularLocation>
</comment>
<evidence type="ECO:0000256" key="4">
    <source>
        <dbReference type="ARBA" id="ARBA00023136"/>
    </source>
</evidence>
<dbReference type="SUPFAM" id="SSF74653">
    <property type="entry name" value="TolA/TonB C-terminal domain"/>
    <property type="match status" value="1"/>
</dbReference>
<gene>
    <name evidence="8" type="ORF">ACFOMD_12765</name>
</gene>
<feature type="region of interest" description="Disordered" evidence="5">
    <location>
        <begin position="52"/>
        <end position="81"/>
    </location>
</feature>
<evidence type="ECO:0000256" key="6">
    <source>
        <dbReference type="SAM" id="Phobius"/>
    </source>
</evidence>
<dbReference type="InterPro" id="IPR037682">
    <property type="entry name" value="TonB_C"/>
</dbReference>
<dbReference type="InterPro" id="IPR006260">
    <property type="entry name" value="TonB/TolA_C"/>
</dbReference>
<evidence type="ECO:0000256" key="3">
    <source>
        <dbReference type="ARBA" id="ARBA00022989"/>
    </source>
</evidence>
<dbReference type="Proteomes" id="UP001595615">
    <property type="component" value="Unassembled WGS sequence"/>
</dbReference>